<protein>
    <submittedName>
        <fullName evidence="2">Uncharacterized protein</fullName>
    </submittedName>
</protein>
<gene>
    <name evidence="2" type="ORF">R16034_00845</name>
</gene>
<dbReference type="AlphaFoldDB" id="A0AB72WX71"/>
<reference evidence="2 3" key="1">
    <citation type="submission" date="2023-07" db="EMBL/GenBank/DDBJ databases">
        <authorList>
            <person name="Peeters C."/>
        </authorList>
    </citation>
    <scope>NUCLEOTIDE SEQUENCE [LARGE SCALE GENOMIC DNA]</scope>
    <source>
        <strain evidence="2 3">R-16034</strain>
    </source>
</reference>
<sequence length="107" mass="12082">MIDILSQDEKRIGDLIVNDPTYCSSDQGYDPQPYMATLMQYLRRGDFSPAEMERTLNQLTAQCLRDVNWTLTNQAKEEVDAADALTAEEESRGRLERSLGMSLPHAA</sequence>
<dbReference type="EMBL" id="CATWHI010000001">
    <property type="protein sequence ID" value="CAJ0737780.1"/>
    <property type="molecule type" value="Genomic_DNA"/>
</dbReference>
<dbReference type="RefSeq" id="WP_316898770.1">
    <property type="nucleotide sequence ID" value="NZ_CATWHI010000001.1"/>
</dbReference>
<accession>A0AB72WX71</accession>
<evidence type="ECO:0000313" key="3">
    <source>
        <dbReference type="Proteomes" id="UP001189225"/>
    </source>
</evidence>
<proteinExistence type="predicted"/>
<feature type="region of interest" description="Disordered" evidence="1">
    <location>
        <begin position="78"/>
        <end position="107"/>
    </location>
</feature>
<organism evidence="2 3">
    <name type="scientific">Ralstonia edaphi</name>
    <dbReference type="NCBI Taxonomy" id="3058599"/>
    <lineage>
        <taxon>Bacteria</taxon>
        <taxon>Pseudomonadati</taxon>
        <taxon>Pseudomonadota</taxon>
        <taxon>Betaproteobacteria</taxon>
        <taxon>Burkholderiales</taxon>
        <taxon>Burkholderiaceae</taxon>
        <taxon>Ralstonia</taxon>
    </lineage>
</organism>
<evidence type="ECO:0000256" key="1">
    <source>
        <dbReference type="SAM" id="MobiDB-lite"/>
    </source>
</evidence>
<keyword evidence="3" id="KW-1185">Reference proteome</keyword>
<dbReference type="Proteomes" id="UP001189225">
    <property type="component" value="Unassembled WGS sequence"/>
</dbReference>
<comment type="caution">
    <text evidence="2">The sequence shown here is derived from an EMBL/GenBank/DDBJ whole genome shotgun (WGS) entry which is preliminary data.</text>
</comment>
<name>A0AB72WX71_9RALS</name>
<evidence type="ECO:0000313" key="2">
    <source>
        <dbReference type="EMBL" id="CAJ0737780.1"/>
    </source>
</evidence>